<name>A0ABX0N4P4_9BURK</name>
<dbReference type="SUPFAM" id="SSF51735">
    <property type="entry name" value="NAD(P)-binding Rossmann-fold domains"/>
    <property type="match status" value="1"/>
</dbReference>
<dbReference type="InterPro" id="IPR051911">
    <property type="entry name" value="SDR_oxidoreductase"/>
</dbReference>
<reference evidence="4 5" key="1">
    <citation type="submission" date="2019-10" db="EMBL/GenBank/DDBJ databases">
        <title>Taxonomy of Antarctic Massilia spp.: description of Massilia rubra sp. nov., Massilia aquatica sp. nov., Massilia mucilaginosa sp. nov., Massilia frigida sp. nov. isolated from streams, lakes and regoliths.</title>
        <authorList>
            <person name="Holochova P."/>
            <person name="Sedlacek I."/>
            <person name="Kralova S."/>
            <person name="Maslanova I."/>
            <person name="Busse H.-J."/>
            <person name="Stankova E."/>
            <person name="Vrbovska V."/>
            <person name="Kovarovic V."/>
            <person name="Bartak M."/>
            <person name="Svec P."/>
            <person name="Pantucek R."/>
        </authorList>
    </citation>
    <scope>NUCLEOTIDE SEQUENCE [LARGE SCALE GENOMIC DNA]</scope>
    <source>
        <strain evidence="4 5">CCM 8695</strain>
    </source>
</reference>
<comment type="caution">
    <text evidence="4">The sequence shown here is derived from an EMBL/GenBank/DDBJ whole genome shotgun (WGS) entry which is preliminary data.</text>
</comment>
<gene>
    <name evidence="4" type="ORF">F2P44_13510</name>
</gene>
<dbReference type="InterPro" id="IPR036291">
    <property type="entry name" value="NAD(P)-bd_dom_sf"/>
</dbReference>
<evidence type="ECO:0000313" key="4">
    <source>
        <dbReference type="EMBL" id="NHZ80283.1"/>
    </source>
</evidence>
<dbReference type="PANTHER" id="PTHR43976:SF16">
    <property type="entry name" value="SHORT-CHAIN DEHYDROGENASE_REDUCTASE FAMILY PROTEIN"/>
    <property type="match status" value="1"/>
</dbReference>
<keyword evidence="2" id="KW-0560">Oxidoreductase</keyword>
<evidence type="ECO:0000313" key="5">
    <source>
        <dbReference type="Proteomes" id="UP000621455"/>
    </source>
</evidence>
<dbReference type="PRINTS" id="PR00081">
    <property type="entry name" value="GDHRDH"/>
</dbReference>
<dbReference type="PANTHER" id="PTHR43976">
    <property type="entry name" value="SHORT CHAIN DEHYDROGENASE"/>
    <property type="match status" value="1"/>
</dbReference>
<dbReference type="Gene3D" id="3.40.50.720">
    <property type="entry name" value="NAD(P)-binding Rossmann-like Domain"/>
    <property type="match status" value="1"/>
</dbReference>
<evidence type="ECO:0000256" key="1">
    <source>
        <dbReference type="ARBA" id="ARBA00006484"/>
    </source>
</evidence>
<evidence type="ECO:0000256" key="2">
    <source>
        <dbReference type="ARBA" id="ARBA00023002"/>
    </source>
</evidence>
<sequence length="272" mass="28080">MQKTILITGCSSGIGRATAELFAERGWNVVATMRDPAAAGALAGAPNVLVTRLDVTDGASIDAAVALALASFGRIDALVNNAGFGAFGPFETASTHLVERQLATNVTGVLDVVRAVLPAMREQRAGTIINVASVGGLTTMPLNAIYHATKYAIVGFTEGLTYELAPFGIAAKVVAPGGVATDFAGRSLSMTFSGDAHPYADSVASVMRTFENNRGGYSQPRAIAEVIFSAATDGSARVTYVAGPDAEALLAARASLGTEAYIDMMNQRFGLK</sequence>
<dbReference type="Pfam" id="PF00106">
    <property type="entry name" value="adh_short"/>
    <property type="match status" value="1"/>
</dbReference>
<proteinExistence type="inferred from homology"/>
<keyword evidence="5" id="KW-1185">Reference proteome</keyword>
<comment type="similarity">
    <text evidence="1 3">Belongs to the short-chain dehydrogenases/reductases (SDR) family.</text>
</comment>
<protein>
    <submittedName>
        <fullName evidence="4">SDR family NAD(P)-dependent oxidoreductase</fullName>
    </submittedName>
</protein>
<dbReference type="EMBL" id="WHJG01000011">
    <property type="protein sequence ID" value="NHZ80283.1"/>
    <property type="molecule type" value="Genomic_DNA"/>
</dbReference>
<dbReference type="CDD" id="cd05374">
    <property type="entry name" value="17beta-HSD-like_SDR_c"/>
    <property type="match status" value="1"/>
</dbReference>
<organism evidence="4 5">
    <name type="scientific">Massilia frigida</name>
    <dbReference type="NCBI Taxonomy" id="2609281"/>
    <lineage>
        <taxon>Bacteria</taxon>
        <taxon>Pseudomonadati</taxon>
        <taxon>Pseudomonadota</taxon>
        <taxon>Betaproteobacteria</taxon>
        <taxon>Burkholderiales</taxon>
        <taxon>Oxalobacteraceae</taxon>
        <taxon>Telluria group</taxon>
        <taxon>Massilia</taxon>
    </lineage>
</organism>
<dbReference type="Proteomes" id="UP000621455">
    <property type="component" value="Unassembled WGS sequence"/>
</dbReference>
<dbReference type="InterPro" id="IPR002347">
    <property type="entry name" value="SDR_fam"/>
</dbReference>
<evidence type="ECO:0000256" key="3">
    <source>
        <dbReference type="RuleBase" id="RU000363"/>
    </source>
</evidence>
<dbReference type="RefSeq" id="WP_167087232.1">
    <property type="nucleotide sequence ID" value="NZ_WHJG01000011.1"/>
</dbReference>
<accession>A0ABX0N4P4</accession>
<dbReference type="PRINTS" id="PR00080">
    <property type="entry name" value="SDRFAMILY"/>
</dbReference>